<dbReference type="AlphaFoldDB" id="A0A0L0BP12"/>
<dbReference type="Proteomes" id="UP000037069">
    <property type="component" value="Unassembled WGS sequence"/>
</dbReference>
<organism evidence="2 3">
    <name type="scientific">Lucilia cuprina</name>
    <name type="common">Green bottle fly</name>
    <name type="synonym">Australian sheep blowfly</name>
    <dbReference type="NCBI Taxonomy" id="7375"/>
    <lineage>
        <taxon>Eukaryota</taxon>
        <taxon>Metazoa</taxon>
        <taxon>Ecdysozoa</taxon>
        <taxon>Arthropoda</taxon>
        <taxon>Hexapoda</taxon>
        <taxon>Insecta</taxon>
        <taxon>Pterygota</taxon>
        <taxon>Neoptera</taxon>
        <taxon>Endopterygota</taxon>
        <taxon>Diptera</taxon>
        <taxon>Brachycera</taxon>
        <taxon>Muscomorpha</taxon>
        <taxon>Oestroidea</taxon>
        <taxon>Calliphoridae</taxon>
        <taxon>Luciliinae</taxon>
        <taxon>Lucilia</taxon>
    </lineage>
</organism>
<gene>
    <name evidence="2" type="ORF">FF38_03211</name>
</gene>
<feature type="transmembrane region" description="Helical" evidence="1">
    <location>
        <begin position="136"/>
        <end position="159"/>
    </location>
</feature>
<protein>
    <submittedName>
        <fullName evidence="2">Uncharacterized protein</fullName>
    </submittedName>
</protein>
<keyword evidence="1" id="KW-1133">Transmembrane helix</keyword>
<reference evidence="2 3" key="1">
    <citation type="journal article" date="2015" name="Nat. Commun.">
        <title>Lucilia cuprina genome unlocks parasitic fly biology to underpin future interventions.</title>
        <authorList>
            <person name="Anstead C.A."/>
            <person name="Korhonen P.K."/>
            <person name="Young N.D."/>
            <person name="Hall R.S."/>
            <person name="Jex A.R."/>
            <person name="Murali S.C."/>
            <person name="Hughes D.S."/>
            <person name="Lee S.F."/>
            <person name="Perry T."/>
            <person name="Stroehlein A.J."/>
            <person name="Ansell B.R."/>
            <person name="Breugelmans B."/>
            <person name="Hofmann A."/>
            <person name="Qu J."/>
            <person name="Dugan S."/>
            <person name="Lee S.L."/>
            <person name="Chao H."/>
            <person name="Dinh H."/>
            <person name="Han Y."/>
            <person name="Doddapaneni H.V."/>
            <person name="Worley K.C."/>
            <person name="Muzny D.M."/>
            <person name="Ioannidis P."/>
            <person name="Waterhouse R.M."/>
            <person name="Zdobnov E.M."/>
            <person name="James P.J."/>
            <person name="Bagnall N.H."/>
            <person name="Kotze A.C."/>
            <person name="Gibbs R.A."/>
            <person name="Richards S."/>
            <person name="Batterham P."/>
            <person name="Gasser R.B."/>
        </authorList>
    </citation>
    <scope>NUCLEOTIDE SEQUENCE [LARGE SCALE GENOMIC DNA]</scope>
    <source>
        <strain evidence="2 3">LS</strain>
        <tissue evidence="2">Full body</tissue>
    </source>
</reference>
<keyword evidence="3" id="KW-1185">Reference proteome</keyword>
<feature type="transmembrane region" description="Helical" evidence="1">
    <location>
        <begin position="91"/>
        <end position="124"/>
    </location>
</feature>
<sequence length="161" mass="16272">MPASLGGSFDLTSACISFVVSVFVSLFKGQASMASSTKEVVLTTDGVVIIAREVGVCGKLLGVRGCLLIVMGVAGRLFFSGDSNFSSELRISLSIIISAARTFAMTAFLGGVVSSAGFVVVSVLSSLSVTGPGLRLIAIGVAFCSVFSSSTGPGLRFIATG</sequence>
<feature type="transmembrane region" description="Helical" evidence="1">
    <location>
        <begin position="61"/>
        <end position="79"/>
    </location>
</feature>
<feature type="transmembrane region" description="Helical" evidence="1">
    <location>
        <begin position="6"/>
        <end position="27"/>
    </location>
</feature>
<evidence type="ECO:0000313" key="3">
    <source>
        <dbReference type="Proteomes" id="UP000037069"/>
    </source>
</evidence>
<dbReference type="EMBL" id="JRES01001578">
    <property type="protein sequence ID" value="KNC21797.1"/>
    <property type="molecule type" value="Genomic_DNA"/>
</dbReference>
<proteinExistence type="predicted"/>
<keyword evidence="1" id="KW-0472">Membrane</keyword>
<name>A0A0L0BP12_LUCCU</name>
<evidence type="ECO:0000256" key="1">
    <source>
        <dbReference type="SAM" id="Phobius"/>
    </source>
</evidence>
<evidence type="ECO:0000313" key="2">
    <source>
        <dbReference type="EMBL" id="KNC21797.1"/>
    </source>
</evidence>
<comment type="caution">
    <text evidence="2">The sequence shown here is derived from an EMBL/GenBank/DDBJ whole genome shotgun (WGS) entry which is preliminary data.</text>
</comment>
<keyword evidence="1" id="KW-0812">Transmembrane</keyword>
<accession>A0A0L0BP12</accession>